<feature type="non-terminal residue" evidence="2">
    <location>
        <position position="102"/>
    </location>
</feature>
<organism evidence="2 3">
    <name type="scientific">Porites evermanni</name>
    <dbReference type="NCBI Taxonomy" id="104178"/>
    <lineage>
        <taxon>Eukaryota</taxon>
        <taxon>Metazoa</taxon>
        <taxon>Cnidaria</taxon>
        <taxon>Anthozoa</taxon>
        <taxon>Hexacorallia</taxon>
        <taxon>Scleractinia</taxon>
        <taxon>Fungiina</taxon>
        <taxon>Poritidae</taxon>
        <taxon>Porites</taxon>
    </lineage>
</organism>
<evidence type="ECO:0000313" key="3">
    <source>
        <dbReference type="Proteomes" id="UP001159427"/>
    </source>
</evidence>
<dbReference type="Pfam" id="PF22907">
    <property type="entry name" value="Ams1-like_1st"/>
    <property type="match status" value="1"/>
</dbReference>
<protein>
    <recommendedName>
        <fullName evidence="1">Alpha-mannosidase Ams1-like N-terminal domain-containing protein</fullName>
    </recommendedName>
</protein>
<evidence type="ECO:0000259" key="1">
    <source>
        <dbReference type="Pfam" id="PF22907"/>
    </source>
</evidence>
<reference evidence="2 3" key="1">
    <citation type="submission" date="2022-05" db="EMBL/GenBank/DDBJ databases">
        <authorList>
            <consortium name="Genoscope - CEA"/>
            <person name="William W."/>
        </authorList>
    </citation>
    <scope>NUCLEOTIDE SEQUENCE [LARGE SCALE GENOMIC DNA]</scope>
</reference>
<dbReference type="EMBL" id="CALNXI010003741">
    <property type="protein sequence ID" value="CAH3194175.1"/>
    <property type="molecule type" value="Genomic_DNA"/>
</dbReference>
<feature type="domain" description="Alpha-mannosidase Ams1-like N-terminal" evidence="1">
    <location>
        <begin position="46"/>
        <end position="102"/>
    </location>
</feature>
<name>A0ABN8SSV2_9CNID</name>
<keyword evidence="3" id="KW-1185">Reference proteome</keyword>
<sequence>MAEKHCARKNWRCTIERAEKFISSQYFSDINLYSRLYSKKLSVSSLTHFAAPGRVTYNEAIREKFVETQVGCSFGPTWSTHWFKVIIHIPEEWKGEAVHFRW</sequence>
<gene>
    <name evidence="2" type="ORF">PEVE_00027295</name>
</gene>
<proteinExistence type="predicted"/>
<accession>A0ABN8SSV2</accession>
<dbReference type="Proteomes" id="UP001159427">
    <property type="component" value="Unassembled WGS sequence"/>
</dbReference>
<evidence type="ECO:0000313" key="2">
    <source>
        <dbReference type="EMBL" id="CAH3194175.1"/>
    </source>
</evidence>
<comment type="caution">
    <text evidence="2">The sequence shown here is derived from an EMBL/GenBank/DDBJ whole genome shotgun (WGS) entry which is preliminary data.</text>
</comment>
<dbReference type="InterPro" id="IPR054723">
    <property type="entry name" value="Ams1-like_N"/>
</dbReference>